<gene>
    <name evidence="1" type="ordered locus">HD_0964</name>
</gene>
<keyword evidence="2" id="KW-1185">Reference proteome</keyword>
<dbReference type="HOGENOM" id="CLU_3136249_0_0_6"/>
<reference evidence="2" key="1">
    <citation type="submission" date="2003-06" db="EMBL/GenBank/DDBJ databases">
        <title>The complete genome sequence of Haemophilus ducreyi.</title>
        <authorList>
            <person name="Munson R.S. Jr."/>
            <person name="Ray W.C."/>
            <person name="Mahairas G."/>
            <person name="Sabo P."/>
            <person name="Mungur R."/>
            <person name="Johnson L."/>
            <person name="Nguyen D."/>
            <person name="Wang J."/>
            <person name="Forst C."/>
            <person name="Hood L."/>
        </authorList>
    </citation>
    <scope>NUCLEOTIDE SEQUENCE [LARGE SCALE GENOMIC DNA]</scope>
    <source>
        <strain evidence="2">35000HP / ATCC 700724</strain>
    </source>
</reference>
<protein>
    <submittedName>
        <fullName evidence="1">Uncharacterized protein</fullName>
    </submittedName>
</protein>
<evidence type="ECO:0000313" key="1">
    <source>
        <dbReference type="EMBL" id="AAP95845.1"/>
    </source>
</evidence>
<dbReference type="KEGG" id="hdu:HD_0964"/>
<sequence>MLKQKLVSAEKERILINMQISVLNFMLRQVLEAMKKIQNIEDALKSNCL</sequence>
<evidence type="ECO:0000313" key="2">
    <source>
        <dbReference type="Proteomes" id="UP000001022"/>
    </source>
</evidence>
<organism evidence="1 2">
    <name type="scientific">Haemophilus ducreyi (strain 35000HP / ATCC 700724)</name>
    <dbReference type="NCBI Taxonomy" id="233412"/>
    <lineage>
        <taxon>Bacteria</taxon>
        <taxon>Pseudomonadati</taxon>
        <taxon>Pseudomonadota</taxon>
        <taxon>Gammaproteobacteria</taxon>
        <taxon>Pasteurellales</taxon>
        <taxon>Pasteurellaceae</taxon>
        <taxon>Haemophilus</taxon>
    </lineage>
</organism>
<dbReference type="AlphaFoldDB" id="Q7VML1"/>
<name>Q7VML1_HAEDU</name>
<dbReference type="EMBL" id="AE017143">
    <property type="protein sequence ID" value="AAP95845.1"/>
    <property type="molecule type" value="Genomic_DNA"/>
</dbReference>
<accession>Q7VML1</accession>
<proteinExistence type="predicted"/>
<dbReference type="Proteomes" id="UP000001022">
    <property type="component" value="Chromosome"/>
</dbReference>
<dbReference type="STRING" id="233412.HD_0964"/>